<sequence length="611" mass="65534">MTARVGGGGEAAGPSTLPPVQPLLRSSSAPLVPTAVPRHAGALNHLEHGDLDAFGSTAAVDGPTTSRDISGLPEGPDDKRGDEAVIEPPAPYLLGWSDEEDDGAEVPHACSFGASTDGACEEADNDISEYRAFAEVDVAHTAGERTDLTTFLSPATGSTPPASDTPRRPTAIADAAALRTPFRHPFTTPEQLYEYLLLRGQRDTGDKLYDIVRDMHNHHAPHARLPCLSTMRGKYATMVHAGGSLPFSSFSAPTRRTSTVELLAVLPSTHVARKFAFKETYDLFTEYGKRTAADLELEPEFLDTPFVRRRWSALCGDNTVGHFSLLGVVYSPGDTINVSLRGGGALRGYIMGECRFASASAGVEDNDDVHAGDFMAALYYQGQCAGDLLLRHWKAGDRPTVNFLPAGGPIVSVSGVCHEPGAAVGWTKDTPTHPFMLQSMGTDQIPVLMVFLAFYSDDFNVRRQRKTSLGGVYMSYMSWLYHRRTTRHATRTIGVVPPDVDSDHILRHIQDDLAIGVHDGWMVSDPDGNPVRVKVDVSFYVGDYPQVSKSCKLKGHGADAPCTLCSYVLPGGSGSQYAKAGSSCAISLARPTDRSASVLEAVRAALSAVSM</sequence>
<accession>A0A1X6P0N7</accession>
<dbReference type="AlphaFoldDB" id="A0A1X6P0N7"/>
<dbReference type="Proteomes" id="UP000218209">
    <property type="component" value="Unassembled WGS sequence"/>
</dbReference>
<feature type="region of interest" description="Disordered" evidence="1">
    <location>
        <begin position="54"/>
        <end position="85"/>
    </location>
</feature>
<evidence type="ECO:0000256" key="1">
    <source>
        <dbReference type="SAM" id="MobiDB-lite"/>
    </source>
</evidence>
<feature type="region of interest" description="Disordered" evidence="1">
    <location>
        <begin position="1"/>
        <end position="36"/>
    </location>
</feature>
<keyword evidence="3" id="KW-1185">Reference proteome</keyword>
<feature type="compositionally biased region" description="Gly residues" evidence="1">
    <location>
        <begin position="1"/>
        <end position="11"/>
    </location>
</feature>
<organism evidence="2 3">
    <name type="scientific">Porphyra umbilicalis</name>
    <name type="common">Purple laver</name>
    <name type="synonym">Red alga</name>
    <dbReference type="NCBI Taxonomy" id="2786"/>
    <lineage>
        <taxon>Eukaryota</taxon>
        <taxon>Rhodophyta</taxon>
        <taxon>Bangiophyceae</taxon>
        <taxon>Bangiales</taxon>
        <taxon>Bangiaceae</taxon>
        <taxon>Porphyra</taxon>
    </lineage>
</organism>
<evidence type="ECO:0000313" key="2">
    <source>
        <dbReference type="EMBL" id="OSX74193.1"/>
    </source>
</evidence>
<reference evidence="2 3" key="1">
    <citation type="submission" date="2017-03" db="EMBL/GenBank/DDBJ databases">
        <title>WGS assembly of Porphyra umbilicalis.</title>
        <authorList>
            <person name="Brawley S.H."/>
            <person name="Blouin N.A."/>
            <person name="Ficko-Blean E."/>
            <person name="Wheeler G.L."/>
            <person name="Lohr M."/>
            <person name="Goodson H.V."/>
            <person name="Jenkins J.W."/>
            <person name="Blaby-Haas C.E."/>
            <person name="Helliwell K.E."/>
            <person name="Chan C."/>
            <person name="Marriage T."/>
            <person name="Bhattacharya D."/>
            <person name="Klein A.S."/>
            <person name="Badis Y."/>
            <person name="Brodie J."/>
            <person name="Cao Y."/>
            <person name="Collen J."/>
            <person name="Dittami S.M."/>
            <person name="Gachon C.M."/>
            <person name="Green B.R."/>
            <person name="Karpowicz S."/>
            <person name="Kim J.W."/>
            <person name="Kudahl U."/>
            <person name="Lin S."/>
            <person name="Michel G."/>
            <person name="Mittag M."/>
            <person name="Olson B.J."/>
            <person name="Pangilinan J."/>
            <person name="Peng Y."/>
            <person name="Qiu H."/>
            <person name="Shu S."/>
            <person name="Singer J.T."/>
            <person name="Smith A.G."/>
            <person name="Sprecher B.N."/>
            <person name="Wagner V."/>
            <person name="Wang W."/>
            <person name="Wang Z.-Y."/>
            <person name="Yan J."/>
            <person name="Yarish C."/>
            <person name="Zoeuner-Riek S."/>
            <person name="Zhuang Y."/>
            <person name="Zou Y."/>
            <person name="Lindquist E.A."/>
            <person name="Grimwood J."/>
            <person name="Barry K."/>
            <person name="Rokhsar D.S."/>
            <person name="Schmutz J."/>
            <person name="Stiller J.W."/>
            <person name="Grossman A.R."/>
            <person name="Prochnik S.E."/>
        </authorList>
    </citation>
    <scope>NUCLEOTIDE SEQUENCE [LARGE SCALE GENOMIC DNA]</scope>
    <source>
        <strain evidence="2">4086291</strain>
    </source>
</reference>
<protein>
    <submittedName>
        <fullName evidence="2">Uncharacterized protein</fullName>
    </submittedName>
</protein>
<evidence type="ECO:0000313" key="3">
    <source>
        <dbReference type="Proteomes" id="UP000218209"/>
    </source>
</evidence>
<dbReference type="EMBL" id="KV918959">
    <property type="protein sequence ID" value="OSX74193.1"/>
    <property type="molecule type" value="Genomic_DNA"/>
</dbReference>
<gene>
    <name evidence="2" type="ORF">BU14_0303s0024</name>
</gene>
<proteinExistence type="predicted"/>
<name>A0A1X6P0N7_PORUM</name>